<keyword evidence="5" id="KW-0472">Membrane</keyword>
<feature type="domain" description="RING-type" evidence="6">
    <location>
        <begin position="258"/>
        <end position="313"/>
    </location>
</feature>
<keyword evidence="5" id="KW-1133">Transmembrane helix</keyword>
<dbReference type="Proteomes" id="UP000050795">
    <property type="component" value="Unassembled WGS sequence"/>
</dbReference>
<protein>
    <recommendedName>
        <fullName evidence="6">RING-type domain-containing protein</fullName>
    </recommendedName>
</protein>
<reference evidence="8" key="2">
    <citation type="submission" date="2023-11" db="UniProtKB">
        <authorList>
            <consortium name="WormBaseParasite"/>
        </authorList>
    </citation>
    <scope>IDENTIFICATION</scope>
</reference>
<dbReference type="AlphaFoldDB" id="A0AA85K5S3"/>
<keyword evidence="5" id="KW-0812">Transmembrane</keyword>
<feature type="compositionally biased region" description="Low complexity" evidence="4">
    <location>
        <begin position="343"/>
        <end position="356"/>
    </location>
</feature>
<dbReference type="PANTHER" id="PTHR15379">
    <property type="entry name" value="CELL GROWTH REGULATOR WITH RING FINGER DOMAIN PROTEIN 1"/>
    <property type="match status" value="1"/>
</dbReference>
<dbReference type="WBParaSite" id="TREG1_60980.1">
    <property type="protein sequence ID" value="TREG1_60980.1"/>
    <property type="gene ID" value="TREG1_60980"/>
</dbReference>
<keyword evidence="2" id="KW-0862">Zinc</keyword>
<proteinExistence type="predicted"/>
<dbReference type="GO" id="GO:0030308">
    <property type="term" value="P:negative regulation of cell growth"/>
    <property type="evidence" value="ECO:0007669"/>
    <property type="project" value="TreeGrafter"/>
</dbReference>
<evidence type="ECO:0000259" key="6">
    <source>
        <dbReference type="PROSITE" id="PS50089"/>
    </source>
</evidence>
<keyword evidence="1 3" id="KW-0479">Metal-binding</keyword>
<organism evidence="7 8">
    <name type="scientific">Trichobilharzia regenti</name>
    <name type="common">Nasal bird schistosome</name>
    <dbReference type="NCBI Taxonomy" id="157069"/>
    <lineage>
        <taxon>Eukaryota</taxon>
        <taxon>Metazoa</taxon>
        <taxon>Spiralia</taxon>
        <taxon>Lophotrochozoa</taxon>
        <taxon>Platyhelminthes</taxon>
        <taxon>Trematoda</taxon>
        <taxon>Digenea</taxon>
        <taxon>Strigeidida</taxon>
        <taxon>Schistosomatoidea</taxon>
        <taxon>Schistosomatidae</taxon>
        <taxon>Trichobilharzia</taxon>
    </lineage>
</organism>
<evidence type="ECO:0000313" key="8">
    <source>
        <dbReference type="WBParaSite" id="TREG1_60980.1"/>
    </source>
</evidence>
<sequence>MDIQNFIRFLLIRIFLALLILSIIMKVMKEKFITWLYGQNSDSGMSVLTRGYMLSEMLTTKLYNNSVITSFQPSTSNMYGDPIQITVSSIKSTKCCVLRDIALSSFHTALIGDHNALKEYIVCNAAEKYALKPGSQEISVSAGVQLSSDNLKRNTYSLVIGLVSGASDSSVEEIDISCYIIHVKIRKEENVDTSIMYTFWKTNWNRLLIPQILFDAGQDANNNTEEQTTTPLPVKTTDNLVVVDNGDKDDHKTWRPCCFICLSSSDSTSNVLRVLLPCRHAAVCHDCFQSLHNSAMSSAPHHLIGLLTCPLCRTPINSTLLLPVELTDCTPTTTGNFGDDDVATATSTPSTSSDSDIGGVRNRHHEILSY</sequence>
<evidence type="ECO:0000256" key="5">
    <source>
        <dbReference type="SAM" id="Phobius"/>
    </source>
</evidence>
<dbReference type="GO" id="GO:0008270">
    <property type="term" value="F:zinc ion binding"/>
    <property type="evidence" value="ECO:0007669"/>
    <property type="project" value="UniProtKB-KW"/>
</dbReference>
<keyword evidence="1 3" id="KW-0863">Zinc-finger</keyword>
<dbReference type="InterPro" id="IPR001841">
    <property type="entry name" value="Znf_RING"/>
</dbReference>
<dbReference type="SUPFAM" id="SSF57850">
    <property type="entry name" value="RING/U-box"/>
    <property type="match status" value="1"/>
</dbReference>
<evidence type="ECO:0000313" key="7">
    <source>
        <dbReference type="Proteomes" id="UP000050795"/>
    </source>
</evidence>
<dbReference type="PROSITE" id="PS50089">
    <property type="entry name" value="ZF_RING_2"/>
    <property type="match status" value="1"/>
</dbReference>
<evidence type="ECO:0000256" key="4">
    <source>
        <dbReference type="SAM" id="MobiDB-lite"/>
    </source>
</evidence>
<keyword evidence="7" id="KW-1185">Reference proteome</keyword>
<dbReference type="InterPro" id="IPR042496">
    <property type="entry name" value="CGRF1"/>
</dbReference>
<dbReference type="InterPro" id="IPR013083">
    <property type="entry name" value="Znf_RING/FYVE/PHD"/>
</dbReference>
<dbReference type="Gene3D" id="3.30.40.10">
    <property type="entry name" value="Zinc/RING finger domain, C3HC4 (zinc finger)"/>
    <property type="match status" value="1"/>
</dbReference>
<evidence type="ECO:0000256" key="2">
    <source>
        <dbReference type="ARBA" id="ARBA00022833"/>
    </source>
</evidence>
<feature type="transmembrane region" description="Helical" evidence="5">
    <location>
        <begin position="6"/>
        <end position="25"/>
    </location>
</feature>
<reference evidence="7" key="1">
    <citation type="submission" date="2022-06" db="EMBL/GenBank/DDBJ databases">
        <authorList>
            <person name="Berger JAMES D."/>
            <person name="Berger JAMES D."/>
        </authorList>
    </citation>
    <scope>NUCLEOTIDE SEQUENCE [LARGE SCALE GENOMIC DNA]</scope>
</reference>
<dbReference type="SMART" id="SM00184">
    <property type="entry name" value="RING"/>
    <property type="match status" value="1"/>
</dbReference>
<evidence type="ECO:0000256" key="3">
    <source>
        <dbReference type="PROSITE-ProRule" id="PRU00175"/>
    </source>
</evidence>
<evidence type="ECO:0000256" key="1">
    <source>
        <dbReference type="ARBA" id="ARBA00022771"/>
    </source>
</evidence>
<accession>A0AA85K5S3</accession>
<name>A0AA85K5S3_TRIRE</name>
<feature type="region of interest" description="Disordered" evidence="4">
    <location>
        <begin position="340"/>
        <end position="361"/>
    </location>
</feature>
<dbReference type="PANTHER" id="PTHR15379:SF2">
    <property type="entry name" value="CELL GROWTH REGULATOR WITH RING FINGER DOMAIN PROTEIN 1"/>
    <property type="match status" value="1"/>
</dbReference>